<dbReference type="GO" id="GO:0004383">
    <property type="term" value="F:guanylate cyclase activity"/>
    <property type="evidence" value="ECO:0007669"/>
    <property type="project" value="TreeGrafter"/>
</dbReference>
<dbReference type="SUPFAM" id="SSF109604">
    <property type="entry name" value="HD-domain/PDEase-like"/>
    <property type="match status" value="1"/>
</dbReference>
<dbReference type="PROSITE" id="PS50110">
    <property type="entry name" value="RESPONSE_REGULATORY"/>
    <property type="match status" value="1"/>
</dbReference>
<evidence type="ECO:0000256" key="4">
    <source>
        <dbReference type="RuleBase" id="RU000405"/>
    </source>
</evidence>
<comment type="similarity">
    <text evidence="4">Belongs to the adenylyl cyclase class-4/guanylyl cyclase family.</text>
</comment>
<evidence type="ECO:0000313" key="8">
    <source>
        <dbReference type="Proteomes" id="UP000236454"/>
    </source>
</evidence>
<dbReference type="GO" id="GO:0004016">
    <property type="term" value="F:adenylate cyclase activity"/>
    <property type="evidence" value="ECO:0007669"/>
    <property type="project" value="UniProtKB-ARBA"/>
</dbReference>
<name>A0A1I6YVU2_9FLAO</name>
<evidence type="ECO:0000259" key="6">
    <source>
        <dbReference type="PROSITE" id="PS50125"/>
    </source>
</evidence>
<evidence type="ECO:0000313" key="7">
    <source>
        <dbReference type="EMBL" id="SFT54650.1"/>
    </source>
</evidence>
<dbReference type="InterPro" id="IPR006674">
    <property type="entry name" value="HD_domain"/>
</dbReference>
<dbReference type="InterPro" id="IPR001789">
    <property type="entry name" value="Sig_transdc_resp-reg_receiver"/>
</dbReference>
<dbReference type="InterPro" id="IPR011006">
    <property type="entry name" value="CheY-like_superfamily"/>
</dbReference>
<feature type="domain" description="Guanylate cyclase" evidence="6">
    <location>
        <begin position="163"/>
        <end position="294"/>
    </location>
</feature>
<dbReference type="Pfam" id="PF00072">
    <property type="entry name" value="Response_reg"/>
    <property type="match status" value="1"/>
</dbReference>
<dbReference type="Pfam" id="PF00211">
    <property type="entry name" value="Guanylate_cyc"/>
    <property type="match status" value="1"/>
</dbReference>
<dbReference type="CDD" id="cd07302">
    <property type="entry name" value="CHD"/>
    <property type="match status" value="1"/>
</dbReference>
<feature type="domain" description="Response regulatory" evidence="5">
    <location>
        <begin position="6"/>
        <end position="123"/>
    </location>
</feature>
<dbReference type="SUPFAM" id="SSF55073">
    <property type="entry name" value="Nucleotide cyclase"/>
    <property type="match status" value="1"/>
</dbReference>
<dbReference type="SMART" id="SM00044">
    <property type="entry name" value="CYCc"/>
    <property type="match status" value="1"/>
</dbReference>
<dbReference type="PANTHER" id="PTHR45655:SF13">
    <property type="entry name" value="SOLUBLE GUANYLATE CYCLASE GCY-32-RELATED"/>
    <property type="match status" value="1"/>
</dbReference>
<comment type="caution">
    <text evidence="3">Lacks conserved residue(s) required for the propagation of feature annotation.</text>
</comment>
<evidence type="ECO:0000256" key="2">
    <source>
        <dbReference type="ARBA" id="ARBA00023239"/>
    </source>
</evidence>
<dbReference type="GO" id="GO:0019934">
    <property type="term" value="P:cGMP-mediated signaling"/>
    <property type="evidence" value="ECO:0007669"/>
    <property type="project" value="TreeGrafter"/>
</dbReference>
<dbReference type="PROSITE" id="PS00452">
    <property type="entry name" value="GUANYLATE_CYCLASE_1"/>
    <property type="match status" value="1"/>
</dbReference>
<dbReference type="Gene3D" id="3.30.70.1230">
    <property type="entry name" value="Nucleotide cyclase"/>
    <property type="match status" value="1"/>
</dbReference>
<dbReference type="SUPFAM" id="SSF52172">
    <property type="entry name" value="CheY-like"/>
    <property type="match status" value="1"/>
</dbReference>
<dbReference type="PROSITE" id="PS50125">
    <property type="entry name" value="GUANYLATE_CYCLASE_2"/>
    <property type="match status" value="1"/>
</dbReference>
<dbReference type="Gene3D" id="1.10.3210.10">
    <property type="entry name" value="Hypothetical protein af1432"/>
    <property type="match status" value="1"/>
</dbReference>
<gene>
    <name evidence="7" type="ORF">SAMN05216474_1230</name>
</gene>
<dbReference type="STRING" id="477690.SAMN05216474_1230"/>
<sequence>MERFINILVLDNKEENIADLKRILSGNGNNLVFAQSPEDVYDELRRREFGIMIINIDDEAFGGLAFIKQLAKEKLGIDSYKIITSARDVNGYQFVKGLKQGAIDYIHTPYKRSLTRAKVGVLKKLYFKDLRINQLLSNILPENVLNDLNTYGKFSPRRIDDGTVLFTDFVGFTKISKDMLPLELVKQLETYFTKFDEIVERYKLEKIKTIGDAYMALAGVTESNQHPAIRASLAAIEMRDFINTRIAISKAMNEPYWEMRVGIHSGPLVAGIIGTKKTSFDVWGDTVNIAARAEQHAEPNTINITKVIAEKICDYFNLTHRGEIPMKYGGSLDMYTLETIKTEYSLYGEGKIACSEIRKKADLMEMDFEHARKDILNKLKTSLPEELIYHDIKHTLNVEKSAIRIAKLEGLVGEDLVLLRTAALFHDAGFILRYNNNEDIAIQLLQTMLPNYGYNAGHIEVISNIVKSTKYTVQPETLLEKIMCDADHDYLGRPDYTTIANRLRKELEEKGTSMTDEEWLKFQLDYLVNTHRYYTNTSINIRLGGKKERIKALKKQLKDLQELRIKASK</sequence>
<dbReference type="Pfam" id="PF01966">
    <property type="entry name" value="HD"/>
    <property type="match status" value="1"/>
</dbReference>
<dbReference type="PANTHER" id="PTHR45655">
    <property type="entry name" value="GUANYLATE CYCLASE SOLUBLE SUBUNIT BETA-2"/>
    <property type="match status" value="1"/>
</dbReference>
<dbReference type="GO" id="GO:0070482">
    <property type="term" value="P:response to oxygen levels"/>
    <property type="evidence" value="ECO:0007669"/>
    <property type="project" value="TreeGrafter"/>
</dbReference>
<dbReference type="InterPro" id="IPR003607">
    <property type="entry name" value="HD/PDEase_dom"/>
</dbReference>
<keyword evidence="2 4" id="KW-0456">Lyase</keyword>
<dbReference type="Proteomes" id="UP000236454">
    <property type="component" value="Unassembled WGS sequence"/>
</dbReference>
<dbReference type="InterPro" id="IPR001054">
    <property type="entry name" value="A/G_cyclase"/>
</dbReference>
<dbReference type="GO" id="GO:0000160">
    <property type="term" value="P:phosphorelay signal transduction system"/>
    <property type="evidence" value="ECO:0007669"/>
    <property type="project" value="InterPro"/>
</dbReference>
<dbReference type="GO" id="GO:0008074">
    <property type="term" value="C:guanylate cyclase complex, soluble"/>
    <property type="evidence" value="ECO:0007669"/>
    <property type="project" value="TreeGrafter"/>
</dbReference>
<dbReference type="Gene3D" id="3.40.50.2300">
    <property type="match status" value="1"/>
</dbReference>
<dbReference type="InterPro" id="IPR029787">
    <property type="entry name" value="Nucleotide_cyclase"/>
</dbReference>
<dbReference type="CDD" id="cd00077">
    <property type="entry name" value="HDc"/>
    <property type="match status" value="1"/>
</dbReference>
<evidence type="ECO:0000256" key="1">
    <source>
        <dbReference type="ARBA" id="ARBA00022741"/>
    </source>
</evidence>
<evidence type="ECO:0000256" key="3">
    <source>
        <dbReference type="PROSITE-ProRule" id="PRU00169"/>
    </source>
</evidence>
<dbReference type="SMART" id="SM00471">
    <property type="entry name" value="HDc"/>
    <property type="match status" value="1"/>
</dbReference>
<dbReference type="RefSeq" id="WP_090247431.1">
    <property type="nucleotide sequence ID" value="NZ_FPAS01000001.1"/>
</dbReference>
<dbReference type="InterPro" id="IPR018297">
    <property type="entry name" value="A/G_cyclase_CS"/>
</dbReference>
<dbReference type="AlphaFoldDB" id="A0A1I6YVU2"/>
<dbReference type="OrthoDB" id="5728337at2"/>
<dbReference type="GO" id="GO:0000166">
    <property type="term" value="F:nucleotide binding"/>
    <property type="evidence" value="ECO:0007669"/>
    <property type="project" value="UniProtKB-KW"/>
</dbReference>
<reference evidence="7 8" key="1">
    <citation type="submission" date="2016-10" db="EMBL/GenBank/DDBJ databases">
        <authorList>
            <person name="de Groot N.N."/>
        </authorList>
    </citation>
    <scope>NUCLEOTIDE SEQUENCE [LARGE SCALE GENOMIC DNA]</scope>
    <source>
        <strain evidence="7 8">CGMCC 1.7005</strain>
    </source>
</reference>
<protein>
    <submittedName>
        <fullName evidence="7">Adenylate cyclase, class 3</fullName>
    </submittedName>
</protein>
<keyword evidence="1" id="KW-0547">Nucleotide-binding</keyword>
<organism evidence="7 8">
    <name type="scientific">Lishizhenia tianjinensis</name>
    <dbReference type="NCBI Taxonomy" id="477690"/>
    <lineage>
        <taxon>Bacteria</taxon>
        <taxon>Pseudomonadati</taxon>
        <taxon>Bacteroidota</taxon>
        <taxon>Flavobacteriia</taxon>
        <taxon>Flavobacteriales</taxon>
        <taxon>Crocinitomicaceae</taxon>
        <taxon>Lishizhenia</taxon>
    </lineage>
</organism>
<keyword evidence="8" id="KW-1185">Reference proteome</keyword>
<accession>A0A1I6YVU2</accession>
<proteinExistence type="inferred from homology"/>
<evidence type="ECO:0000259" key="5">
    <source>
        <dbReference type="PROSITE" id="PS50110"/>
    </source>
</evidence>
<dbReference type="EMBL" id="FPAS01000001">
    <property type="protein sequence ID" value="SFT54650.1"/>
    <property type="molecule type" value="Genomic_DNA"/>
</dbReference>